<dbReference type="Proteomes" id="UP000055048">
    <property type="component" value="Unassembled WGS sequence"/>
</dbReference>
<evidence type="ECO:0000313" key="1">
    <source>
        <dbReference type="EMBL" id="KRX28842.1"/>
    </source>
</evidence>
<evidence type="ECO:0000313" key="2">
    <source>
        <dbReference type="Proteomes" id="UP000055048"/>
    </source>
</evidence>
<sequence length="31" mass="3631">MLPIATALELLAEDKFLPTPRYNMNRIQMHC</sequence>
<organism evidence="1 2">
    <name type="scientific">Trichinella murrelli</name>
    <dbReference type="NCBI Taxonomy" id="144512"/>
    <lineage>
        <taxon>Eukaryota</taxon>
        <taxon>Metazoa</taxon>
        <taxon>Ecdysozoa</taxon>
        <taxon>Nematoda</taxon>
        <taxon>Enoplea</taxon>
        <taxon>Dorylaimia</taxon>
        <taxon>Trichinellida</taxon>
        <taxon>Trichinellidae</taxon>
        <taxon>Trichinella</taxon>
    </lineage>
</organism>
<accession>A0A0V0SQ36</accession>
<gene>
    <name evidence="1" type="ORF">T05_9705</name>
</gene>
<proteinExistence type="predicted"/>
<keyword evidence="2" id="KW-1185">Reference proteome</keyword>
<protein>
    <submittedName>
        <fullName evidence="1">Uncharacterized protein</fullName>
    </submittedName>
</protein>
<dbReference type="EMBL" id="JYDJ01003958">
    <property type="protein sequence ID" value="KRX28842.1"/>
    <property type="molecule type" value="Genomic_DNA"/>
</dbReference>
<comment type="caution">
    <text evidence="1">The sequence shown here is derived from an EMBL/GenBank/DDBJ whole genome shotgun (WGS) entry which is preliminary data.</text>
</comment>
<reference evidence="1 2" key="1">
    <citation type="submission" date="2015-01" db="EMBL/GenBank/DDBJ databases">
        <title>Evolution of Trichinella species and genotypes.</title>
        <authorList>
            <person name="Korhonen P.K."/>
            <person name="Edoardo P."/>
            <person name="Giuseppe L.R."/>
            <person name="Gasser R.B."/>
        </authorList>
    </citation>
    <scope>NUCLEOTIDE SEQUENCE [LARGE SCALE GENOMIC DNA]</scope>
    <source>
        <strain evidence="1">ISS417</strain>
    </source>
</reference>
<dbReference type="AlphaFoldDB" id="A0A0V0SQ36"/>
<name>A0A0V0SQ36_9BILA</name>